<evidence type="ECO:0000313" key="19">
    <source>
        <dbReference type="Proteomes" id="UP000828390"/>
    </source>
</evidence>
<evidence type="ECO:0000313" key="18">
    <source>
        <dbReference type="EMBL" id="KAH3789152.1"/>
    </source>
</evidence>
<reference evidence="18" key="2">
    <citation type="submission" date="2020-11" db="EMBL/GenBank/DDBJ databases">
        <authorList>
            <person name="McCartney M.A."/>
            <person name="Auch B."/>
            <person name="Kono T."/>
            <person name="Mallez S."/>
            <person name="Becker A."/>
            <person name="Gohl D.M."/>
            <person name="Silverstein K.A.T."/>
            <person name="Koren S."/>
            <person name="Bechman K.B."/>
            <person name="Herman A."/>
            <person name="Abrahante J.E."/>
            <person name="Garbe J."/>
        </authorList>
    </citation>
    <scope>NUCLEOTIDE SEQUENCE</scope>
    <source>
        <strain evidence="18">Duluth1</strain>
        <tissue evidence="18">Whole animal</tissue>
    </source>
</reference>
<dbReference type="CDD" id="cd00064">
    <property type="entry name" value="FU"/>
    <property type="match status" value="1"/>
</dbReference>
<name>A0A9D4F4A0_DREPO</name>
<dbReference type="EMBL" id="JAIWYP010000008">
    <property type="protein sequence ID" value="KAH3789152.1"/>
    <property type="molecule type" value="Genomic_DNA"/>
</dbReference>
<dbReference type="GO" id="GO:0005524">
    <property type="term" value="F:ATP binding"/>
    <property type="evidence" value="ECO:0007669"/>
    <property type="project" value="UniProtKB-KW"/>
</dbReference>
<evidence type="ECO:0000256" key="13">
    <source>
        <dbReference type="ARBA" id="ARBA00023180"/>
    </source>
</evidence>
<protein>
    <recommendedName>
        <fullName evidence="2">receptor protein-tyrosine kinase</fullName>
        <ecNumber evidence="2">2.7.10.1</ecNumber>
    </recommendedName>
</protein>
<reference evidence="18" key="1">
    <citation type="journal article" date="2019" name="bioRxiv">
        <title>The Genome of the Zebra Mussel, Dreissena polymorpha: A Resource for Invasive Species Research.</title>
        <authorList>
            <person name="McCartney M.A."/>
            <person name="Auch B."/>
            <person name="Kono T."/>
            <person name="Mallez S."/>
            <person name="Zhang Y."/>
            <person name="Obille A."/>
            <person name="Becker A."/>
            <person name="Abrahante J.E."/>
            <person name="Garbe J."/>
            <person name="Badalamenti J.P."/>
            <person name="Herman A."/>
            <person name="Mangelson H."/>
            <person name="Liachko I."/>
            <person name="Sullivan S."/>
            <person name="Sone E.D."/>
            <person name="Koren S."/>
            <person name="Silverstein K.A.T."/>
            <person name="Beckman K.B."/>
            <person name="Gohl D.M."/>
        </authorList>
    </citation>
    <scope>NUCLEOTIDE SEQUENCE</scope>
    <source>
        <strain evidence="18">Duluth1</strain>
        <tissue evidence="18">Whole animal</tissue>
    </source>
</reference>
<dbReference type="InterPro" id="IPR006212">
    <property type="entry name" value="Furin_repeat"/>
</dbReference>
<evidence type="ECO:0000256" key="9">
    <source>
        <dbReference type="ARBA" id="ARBA00022989"/>
    </source>
</evidence>
<keyword evidence="11" id="KW-0829">Tyrosine-protein kinase</keyword>
<dbReference type="InterPro" id="IPR036941">
    <property type="entry name" value="Rcpt_L-dom_sf"/>
</dbReference>
<keyword evidence="19" id="KW-1185">Reference proteome</keyword>
<evidence type="ECO:0000256" key="12">
    <source>
        <dbReference type="ARBA" id="ARBA00023170"/>
    </source>
</evidence>
<dbReference type="Pfam" id="PF00757">
    <property type="entry name" value="Furin-like"/>
    <property type="match status" value="1"/>
</dbReference>
<comment type="subcellular location">
    <subcellularLocation>
        <location evidence="1">Membrane</location>
        <topology evidence="1">Single-pass type I membrane protein</topology>
    </subcellularLocation>
</comment>
<proteinExistence type="predicted"/>
<evidence type="ECO:0000256" key="8">
    <source>
        <dbReference type="ARBA" id="ARBA00022840"/>
    </source>
</evidence>
<keyword evidence="9" id="KW-1133">Transmembrane helix</keyword>
<feature type="signal peptide" evidence="15">
    <location>
        <begin position="1"/>
        <end position="20"/>
    </location>
</feature>
<dbReference type="Proteomes" id="UP000828390">
    <property type="component" value="Unassembled WGS sequence"/>
</dbReference>
<feature type="domain" description="Receptor L-domain" evidence="17">
    <location>
        <begin position="59"/>
        <end position="154"/>
    </location>
</feature>
<dbReference type="InterPro" id="IPR009030">
    <property type="entry name" value="Growth_fac_rcpt_cys_sf"/>
</dbReference>
<evidence type="ECO:0000259" key="17">
    <source>
        <dbReference type="Pfam" id="PF01030"/>
    </source>
</evidence>
<comment type="catalytic activity">
    <reaction evidence="14">
        <text>L-tyrosyl-[protein] + ATP = O-phospho-L-tyrosyl-[protein] + ADP + H(+)</text>
        <dbReference type="Rhea" id="RHEA:10596"/>
        <dbReference type="Rhea" id="RHEA-COMP:10136"/>
        <dbReference type="Rhea" id="RHEA-COMP:20101"/>
        <dbReference type="ChEBI" id="CHEBI:15378"/>
        <dbReference type="ChEBI" id="CHEBI:30616"/>
        <dbReference type="ChEBI" id="CHEBI:46858"/>
        <dbReference type="ChEBI" id="CHEBI:61978"/>
        <dbReference type="ChEBI" id="CHEBI:456216"/>
        <dbReference type="EC" id="2.7.10.1"/>
    </reaction>
</comment>
<dbReference type="SUPFAM" id="SSF57184">
    <property type="entry name" value="Growth factor receptor domain"/>
    <property type="match status" value="1"/>
</dbReference>
<dbReference type="Pfam" id="PF01030">
    <property type="entry name" value="Recep_L_domain"/>
    <property type="match status" value="1"/>
</dbReference>
<dbReference type="GO" id="GO:0016020">
    <property type="term" value="C:membrane"/>
    <property type="evidence" value="ECO:0007669"/>
    <property type="project" value="UniProtKB-SubCell"/>
</dbReference>
<keyword evidence="6" id="KW-0547">Nucleotide-binding</keyword>
<feature type="domain" description="Furin-like cysteine-rich" evidence="16">
    <location>
        <begin position="171"/>
        <end position="266"/>
    </location>
</feature>
<evidence type="ECO:0000256" key="14">
    <source>
        <dbReference type="ARBA" id="ARBA00051243"/>
    </source>
</evidence>
<keyword evidence="10" id="KW-0472">Membrane</keyword>
<keyword evidence="15" id="KW-0732">Signal</keyword>
<evidence type="ECO:0000256" key="2">
    <source>
        <dbReference type="ARBA" id="ARBA00011902"/>
    </source>
</evidence>
<dbReference type="Gene3D" id="3.80.20.20">
    <property type="entry name" value="Receptor L-domain"/>
    <property type="match status" value="1"/>
</dbReference>
<dbReference type="EC" id="2.7.10.1" evidence="2"/>
<dbReference type="SUPFAM" id="SSF52058">
    <property type="entry name" value="L domain-like"/>
    <property type="match status" value="1"/>
</dbReference>
<dbReference type="InterPro" id="IPR006211">
    <property type="entry name" value="Furin-like_Cys-rich_dom"/>
</dbReference>
<keyword evidence="13" id="KW-0325">Glycoprotein</keyword>
<evidence type="ECO:0000256" key="11">
    <source>
        <dbReference type="ARBA" id="ARBA00023137"/>
    </source>
</evidence>
<gene>
    <name evidence="18" type="ORF">DPMN_167324</name>
</gene>
<evidence type="ECO:0000259" key="16">
    <source>
        <dbReference type="Pfam" id="PF00757"/>
    </source>
</evidence>
<evidence type="ECO:0000256" key="1">
    <source>
        <dbReference type="ARBA" id="ARBA00004479"/>
    </source>
</evidence>
<keyword evidence="5" id="KW-0812">Transmembrane</keyword>
<evidence type="ECO:0000256" key="3">
    <source>
        <dbReference type="ARBA" id="ARBA00022553"/>
    </source>
</evidence>
<keyword evidence="8" id="KW-0067">ATP-binding</keyword>
<dbReference type="GO" id="GO:0004714">
    <property type="term" value="F:transmembrane receptor protein tyrosine kinase activity"/>
    <property type="evidence" value="ECO:0007669"/>
    <property type="project" value="UniProtKB-EC"/>
</dbReference>
<evidence type="ECO:0000256" key="4">
    <source>
        <dbReference type="ARBA" id="ARBA00022679"/>
    </source>
</evidence>
<evidence type="ECO:0000256" key="15">
    <source>
        <dbReference type="SAM" id="SignalP"/>
    </source>
</evidence>
<evidence type="ECO:0000256" key="6">
    <source>
        <dbReference type="ARBA" id="ARBA00022741"/>
    </source>
</evidence>
<keyword evidence="12" id="KW-0675">Receptor</keyword>
<evidence type="ECO:0000256" key="5">
    <source>
        <dbReference type="ARBA" id="ARBA00022692"/>
    </source>
</evidence>
<organism evidence="18 19">
    <name type="scientific">Dreissena polymorpha</name>
    <name type="common">Zebra mussel</name>
    <name type="synonym">Mytilus polymorpha</name>
    <dbReference type="NCBI Taxonomy" id="45954"/>
    <lineage>
        <taxon>Eukaryota</taxon>
        <taxon>Metazoa</taxon>
        <taxon>Spiralia</taxon>
        <taxon>Lophotrochozoa</taxon>
        <taxon>Mollusca</taxon>
        <taxon>Bivalvia</taxon>
        <taxon>Autobranchia</taxon>
        <taxon>Heteroconchia</taxon>
        <taxon>Euheterodonta</taxon>
        <taxon>Imparidentia</taxon>
        <taxon>Neoheterodontei</taxon>
        <taxon>Myida</taxon>
        <taxon>Dreissenoidea</taxon>
        <taxon>Dreissenidae</taxon>
        <taxon>Dreissena</taxon>
    </lineage>
</organism>
<keyword evidence="7" id="KW-0418">Kinase</keyword>
<keyword evidence="3" id="KW-0597">Phosphoprotein</keyword>
<dbReference type="SMART" id="SM00261">
    <property type="entry name" value="FU"/>
    <property type="match status" value="2"/>
</dbReference>
<evidence type="ECO:0000256" key="10">
    <source>
        <dbReference type="ARBA" id="ARBA00023136"/>
    </source>
</evidence>
<comment type="caution">
    <text evidence="18">The sequence shown here is derived from an EMBL/GenBank/DDBJ whole genome shotgun (WGS) entry which is preliminary data.</text>
</comment>
<sequence>MKSIALMLILLLLRFRNGQGIYLESPVSGDKVCVGTETGLAKLGSSSYHYKKMYRQFEDCTYVFGNLEITHLKAGQDASFLSNIRVVTGYVLLFGNEMDIPLTSLVFVRGDMTYEGYTIVIAMSPNVYLPALTEIGGSVKLFMPNCFLDSIHWQYISRGKVVRALGLEKPADKCDQCSDACAAQGHCWGPEQDMCQSVPMVQCDVACQNSTCYKEDMLGCCHPQCVGGCTDGWINSACHYCRHFYYKGRCIEDCPDGTYYIGGDCIDLN</sequence>
<evidence type="ECO:0000256" key="7">
    <source>
        <dbReference type="ARBA" id="ARBA00022777"/>
    </source>
</evidence>
<dbReference type="AlphaFoldDB" id="A0A9D4F4A0"/>
<keyword evidence="4" id="KW-0808">Transferase</keyword>
<dbReference type="Gene3D" id="2.10.220.10">
    <property type="entry name" value="Hormone Receptor, Insulin-like Growth Factor Receptor 1, Chain A, domain 2"/>
    <property type="match status" value="1"/>
</dbReference>
<feature type="chain" id="PRO_5039127833" description="receptor protein-tyrosine kinase" evidence="15">
    <location>
        <begin position="21"/>
        <end position="269"/>
    </location>
</feature>
<dbReference type="InterPro" id="IPR000494">
    <property type="entry name" value="Rcpt_L-dom"/>
</dbReference>
<accession>A0A9D4F4A0</accession>